<dbReference type="InterPro" id="IPR000859">
    <property type="entry name" value="CUB_dom"/>
</dbReference>
<proteinExistence type="predicted"/>
<organism evidence="6">
    <name type="scientific">Echinostoma caproni</name>
    <dbReference type="NCBI Taxonomy" id="27848"/>
    <lineage>
        <taxon>Eukaryota</taxon>
        <taxon>Metazoa</taxon>
        <taxon>Spiralia</taxon>
        <taxon>Lophotrochozoa</taxon>
        <taxon>Platyhelminthes</taxon>
        <taxon>Trematoda</taxon>
        <taxon>Digenea</taxon>
        <taxon>Plagiorchiida</taxon>
        <taxon>Echinostomata</taxon>
        <taxon>Echinostomatoidea</taxon>
        <taxon>Echinostomatidae</taxon>
        <taxon>Echinostoma</taxon>
    </lineage>
</organism>
<evidence type="ECO:0000313" key="6">
    <source>
        <dbReference type="WBParaSite" id="ECPE_0001568801-mRNA-1"/>
    </source>
</evidence>
<gene>
    <name evidence="4" type="ORF">ECPE_LOCUS15649</name>
</gene>
<dbReference type="Pfam" id="PF00431">
    <property type="entry name" value="CUB"/>
    <property type="match status" value="1"/>
</dbReference>
<evidence type="ECO:0000259" key="3">
    <source>
        <dbReference type="PROSITE" id="PS01180"/>
    </source>
</evidence>
<evidence type="ECO:0000313" key="5">
    <source>
        <dbReference type="Proteomes" id="UP000272942"/>
    </source>
</evidence>
<feature type="domain" description="CUB" evidence="3">
    <location>
        <begin position="131"/>
        <end position="245"/>
    </location>
</feature>
<sequence>MVLQVTLNYCVHYLLVKVEDPNTCGETNPVADETSKELLLPKDATAECKWNITTTTRRTIQLSWPTGGTQEDCVNVEGPGITEDKKEWCANVVENRLSKAYITVTRKTPKPPPEKATDIKLLYQLVNDAECSTDAAKPTEEIQSFGISKQEKITAGTACVWAFQSTTGKSLQLSLEVNPPDTKTQCVKVAYADGTSSSAAQQICGEEGKNLFTADVNKAVIVKFESPSGPSASEMKNFKVYYQLVNDNRCSDMPNPPTDKTQSFSVAKSGNIIPAGLLCAWSLPTTGGKKIRVTLDVDSTKTKNQCVTVTEVDKTKPTVVCGKEQQNKFVSTGNDVVITYGEQKTEKTDVANFKIFYQFGGWQRSLD</sequence>
<accession>A0A183B8W3</accession>
<dbReference type="AlphaFoldDB" id="A0A183B8W3"/>
<dbReference type="SUPFAM" id="SSF49854">
    <property type="entry name" value="Spermadhesin, CUB domain"/>
    <property type="match status" value="1"/>
</dbReference>
<keyword evidence="1" id="KW-1015">Disulfide bond</keyword>
<dbReference type="InterPro" id="IPR035914">
    <property type="entry name" value="Sperma_CUB_dom_sf"/>
</dbReference>
<reference evidence="4 5" key="2">
    <citation type="submission" date="2018-11" db="EMBL/GenBank/DDBJ databases">
        <authorList>
            <consortium name="Pathogen Informatics"/>
        </authorList>
    </citation>
    <scope>NUCLEOTIDE SEQUENCE [LARGE SCALE GENOMIC DNA]</scope>
    <source>
        <strain evidence="4 5">Egypt</strain>
    </source>
</reference>
<comment type="caution">
    <text evidence="2">Lacks conserved residue(s) required for the propagation of feature annotation.</text>
</comment>
<evidence type="ECO:0000313" key="4">
    <source>
        <dbReference type="EMBL" id="VDP92921.1"/>
    </source>
</evidence>
<dbReference type="WBParaSite" id="ECPE_0001568801-mRNA-1">
    <property type="protein sequence ID" value="ECPE_0001568801-mRNA-1"/>
    <property type="gene ID" value="ECPE_0001568801"/>
</dbReference>
<dbReference type="Proteomes" id="UP000272942">
    <property type="component" value="Unassembled WGS sequence"/>
</dbReference>
<evidence type="ECO:0000256" key="1">
    <source>
        <dbReference type="ARBA" id="ARBA00023157"/>
    </source>
</evidence>
<dbReference type="Gene3D" id="2.60.120.290">
    <property type="entry name" value="Spermadhesin, CUB domain"/>
    <property type="match status" value="2"/>
</dbReference>
<name>A0A183B8W3_9TREM</name>
<keyword evidence="5" id="KW-1185">Reference proteome</keyword>
<reference evidence="6" key="1">
    <citation type="submission" date="2016-06" db="UniProtKB">
        <authorList>
            <consortium name="WormBaseParasite"/>
        </authorList>
    </citation>
    <scope>IDENTIFICATION</scope>
</reference>
<protein>
    <submittedName>
        <fullName evidence="6">CUB domain-containing protein</fullName>
    </submittedName>
</protein>
<dbReference type="PROSITE" id="PS01180">
    <property type="entry name" value="CUB"/>
    <property type="match status" value="1"/>
</dbReference>
<evidence type="ECO:0000256" key="2">
    <source>
        <dbReference type="PROSITE-ProRule" id="PRU00059"/>
    </source>
</evidence>
<dbReference type="EMBL" id="UZAN01061304">
    <property type="protein sequence ID" value="VDP92921.1"/>
    <property type="molecule type" value="Genomic_DNA"/>
</dbReference>